<evidence type="ECO:0000313" key="2">
    <source>
        <dbReference type="Proteomes" id="UP001145742"/>
    </source>
</evidence>
<protein>
    <submittedName>
        <fullName evidence="1">Uncharacterized protein</fullName>
    </submittedName>
</protein>
<reference evidence="1" key="1">
    <citation type="submission" date="2019-10" db="EMBL/GenBank/DDBJ databases">
        <authorList>
            <person name="Soares A.E.R."/>
            <person name="Aleixo A."/>
            <person name="Schneider P."/>
            <person name="Miyaki C.Y."/>
            <person name="Schneider M.P."/>
            <person name="Mello C."/>
            <person name="Vasconcelos A.T.R."/>
        </authorList>
    </citation>
    <scope>NUCLEOTIDE SEQUENCE</scope>
    <source>
        <tissue evidence="1">Muscle</tissue>
    </source>
</reference>
<name>A0ABQ9DE86_9PASS</name>
<proteinExistence type="predicted"/>
<dbReference type="EMBL" id="WHWB01033360">
    <property type="protein sequence ID" value="KAJ7420300.1"/>
    <property type="molecule type" value="Genomic_DNA"/>
</dbReference>
<evidence type="ECO:0000313" key="1">
    <source>
        <dbReference type="EMBL" id="KAJ7420300.1"/>
    </source>
</evidence>
<dbReference type="Proteomes" id="UP001145742">
    <property type="component" value="Unassembled WGS sequence"/>
</dbReference>
<sequence>MARHYLCFMNVELYFLNVELRNGEQKLKRSHSSVHIRVELRVPQHLIIEVKNTFSPLIILMYLPGEGKANVG</sequence>
<organism evidence="1 2">
    <name type="scientific">Willisornis vidua</name>
    <name type="common">Xingu scale-backed antbird</name>
    <dbReference type="NCBI Taxonomy" id="1566151"/>
    <lineage>
        <taxon>Eukaryota</taxon>
        <taxon>Metazoa</taxon>
        <taxon>Chordata</taxon>
        <taxon>Craniata</taxon>
        <taxon>Vertebrata</taxon>
        <taxon>Euteleostomi</taxon>
        <taxon>Archelosauria</taxon>
        <taxon>Archosauria</taxon>
        <taxon>Dinosauria</taxon>
        <taxon>Saurischia</taxon>
        <taxon>Theropoda</taxon>
        <taxon>Coelurosauria</taxon>
        <taxon>Aves</taxon>
        <taxon>Neognathae</taxon>
        <taxon>Neoaves</taxon>
        <taxon>Telluraves</taxon>
        <taxon>Australaves</taxon>
        <taxon>Passeriformes</taxon>
        <taxon>Thamnophilidae</taxon>
        <taxon>Willisornis</taxon>
    </lineage>
</organism>
<comment type="caution">
    <text evidence="1">The sequence shown here is derived from an EMBL/GenBank/DDBJ whole genome shotgun (WGS) entry which is preliminary data.</text>
</comment>
<accession>A0ABQ9DE86</accession>
<keyword evidence="2" id="KW-1185">Reference proteome</keyword>
<gene>
    <name evidence="1" type="ORF">WISP_49220</name>
</gene>